<keyword evidence="2" id="KW-1185">Reference proteome</keyword>
<dbReference type="PANTHER" id="PTHR30348:SF14">
    <property type="entry name" value="BLR8050 PROTEIN"/>
    <property type="match status" value="1"/>
</dbReference>
<name>A0ABS3YAB4_9BACT</name>
<dbReference type="InterPro" id="IPR002763">
    <property type="entry name" value="DUF72"/>
</dbReference>
<proteinExistence type="predicted"/>
<protein>
    <submittedName>
        <fullName evidence="1">DUF72 domain-containing protein</fullName>
    </submittedName>
</protein>
<evidence type="ECO:0000313" key="1">
    <source>
        <dbReference type="EMBL" id="MBO9151627.1"/>
    </source>
</evidence>
<dbReference type="Gene3D" id="3.20.20.410">
    <property type="entry name" value="Protein of unknown function UPF0759"/>
    <property type="match status" value="1"/>
</dbReference>
<dbReference type="EMBL" id="JAGHKP010000001">
    <property type="protein sequence ID" value="MBO9151627.1"/>
    <property type="molecule type" value="Genomic_DNA"/>
</dbReference>
<evidence type="ECO:0000313" key="2">
    <source>
        <dbReference type="Proteomes" id="UP000679126"/>
    </source>
</evidence>
<dbReference type="PANTHER" id="PTHR30348">
    <property type="entry name" value="UNCHARACTERIZED PROTEIN YECE"/>
    <property type="match status" value="1"/>
</dbReference>
<dbReference type="Pfam" id="PF01904">
    <property type="entry name" value="DUF72"/>
    <property type="match status" value="1"/>
</dbReference>
<comment type="caution">
    <text evidence="1">The sequence shown here is derived from an EMBL/GenBank/DDBJ whole genome shotgun (WGS) entry which is preliminary data.</text>
</comment>
<dbReference type="Proteomes" id="UP000679126">
    <property type="component" value="Unassembled WGS sequence"/>
</dbReference>
<sequence length="256" mass="29458">MKHPVKTIFRSGTSGLVLPVPNKQVFPPAFRDKSRLTFYGSLFNSIEVNSSFYKVPRAATVSRWAAEVPEDFVFTFKLWREITHAKGFVYRAEDVQRFIEAIAGAGDKKGCLLLQFPPSLTVERFGEVETLLRILKGIRPAHGWKVALEFRHPSWYIGETYELADEYSCSVVLHDIPKSKNTRLNKKARFVYLRFHGPEGDYRGGYTDEFLLQQALLIQQWLRENKDVYVYFNNTIGDAITNLATLNRMVAEVLQQ</sequence>
<dbReference type="RefSeq" id="WP_209144011.1">
    <property type="nucleotide sequence ID" value="NZ_JAGHKP010000001.1"/>
</dbReference>
<gene>
    <name evidence="1" type="ORF">J7I43_05375</name>
</gene>
<dbReference type="SUPFAM" id="SSF117396">
    <property type="entry name" value="TM1631-like"/>
    <property type="match status" value="1"/>
</dbReference>
<reference evidence="2" key="1">
    <citation type="submission" date="2021-03" db="EMBL/GenBank/DDBJ databases">
        <title>Assistant Professor.</title>
        <authorList>
            <person name="Huq M.A."/>
        </authorList>
    </citation>
    <scope>NUCLEOTIDE SEQUENCE [LARGE SCALE GENOMIC DNA]</scope>
    <source>
        <strain evidence="2">MAH-28</strain>
    </source>
</reference>
<dbReference type="InterPro" id="IPR036520">
    <property type="entry name" value="UPF0759_sf"/>
</dbReference>
<accession>A0ABS3YAB4</accession>
<organism evidence="1 2">
    <name type="scientific">Chitinophaga chungangae</name>
    <dbReference type="NCBI Taxonomy" id="2821488"/>
    <lineage>
        <taxon>Bacteria</taxon>
        <taxon>Pseudomonadati</taxon>
        <taxon>Bacteroidota</taxon>
        <taxon>Chitinophagia</taxon>
        <taxon>Chitinophagales</taxon>
        <taxon>Chitinophagaceae</taxon>
        <taxon>Chitinophaga</taxon>
    </lineage>
</organism>